<protein>
    <recommendedName>
        <fullName evidence="3">Amidohydrolase family protein</fullName>
    </recommendedName>
</protein>
<dbReference type="PANTHER" id="PTHR43135">
    <property type="entry name" value="ALPHA-D-RIBOSE 1-METHYLPHOSPHONATE 5-TRIPHOSPHATE DIPHOSPHATASE"/>
    <property type="match status" value="1"/>
</dbReference>
<reference evidence="1" key="1">
    <citation type="submission" date="2022-09" db="EMBL/GenBank/DDBJ databases">
        <title>Maribacter litopenaei sp. nov., isolated from the intestinal tract of the Pacific White Shrimp, Litopenaeus vannamei.</title>
        <authorList>
            <person name="Kim S.Y."/>
            <person name="Hwang C.Y."/>
        </authorList>
    </citation>
    <scope>NUCLEOTIDE SEQUENCE</scope>
    <source>
        <strain evidence="1">HL-LV01</strain>
    </source>
</reference>
<dbReference type="EMBL" id="CP104205">
    <property type="protein sequence ID" value="UWX55876.1"/>
    <property type="molecule type" value="Genomic_DNA"/>
</dbReference>
<sequence>MGASHFVYDVPAGKKYKDSIAEVKKNKKDGVKKDSLDKKEDEKDLSEFKAEEYKIKVSYEKDIPKGTLLIKGARVISMKDDEILENGDILIENNRIKAVGPSGSLSVPDGTKEIDMSGKTILPGFVDTHAHLRPAWGIHKQQVWMYAANLAYGVTTTRDPQTGTTDVLTYGDMVDAGMIDDPRIYSTDPGLGYWGYQLESLGTYQGCFKTIQ</sequence>
<gene>
    <name evidence="1" type="ORF">NYZ99_05670</name>
</gene>
<evidence type="ECO:0008006" key="3">
    <source>
        <dbReference type="Google" id="ProtNLM"/>
    </source>
</evidence>
<evidence type="ECO:0000313" key="2">
    <source>
        <dbReference type="Proteomes" id="UP001059209"/>
    </source>
</evidence>
<accession>A0ABY5YDC9</accession>
<dbReference type="RefSeq" id="WP_260574365.1">
    <property type="nucleotide sequence ID" value="NZ_CP104205.1"/>
</dbReference>
<dbReference type="InterPro" id="IPR011059">
    <property type="entry name" value="Metal-dep_hydrolase_composite"/>
</dbReference>
<evidence type="ECO:0000313" key="1">
    <source>
        <dbReference type="EMBL" id="UWX55876.1"/>
    </source>
</evidence>
<dbReference type="PANTHER" id="PTHR43135:SF3">
    <property type="entry name" value="ALPHA-D-RIBOSE 1-METHYLPHOSPHONATE 5-TRIPHOSPHATE DIPHOSPHATASE"/>
    <property type="match status" value="1"/>
</dbReference>
<proteinExistence type="predicted"/>
<name>A0ABY5YDC9_9FLAO</name>
<dbReference type="Proteomes" id="UP001059209">
    <property type="component" value="Chromosome"/>
</dbReference>
<organism evidence="1 2">
    <name type="scientific">Maribacter litopenaei</name>
    <dbReference type="NCBI Taxonomy" id="2976127"/>
    <lineage>
        <taxon>Bacteria</taxon>
        <taxon>Pseudomonadati</taxon>
        <taxon>Bacteroidota</taxon>
        <taxon>Flavobacteriia</taxon>
        <taxon>Flavobacteriales</taxon>
        <taxon>Flavobacteriaceae</taxon>
        <taxon>Maribacter</taxon>
    </lineage>
</organism>
<keyword evidence="2" id="KW-1185">Reference proteome</keyword>
<dbReference type="SUPFAM" id="SSF51338">
    <property type="entry name" value="Composite domain of metallo-dependent hydrolases"/>
    <property type="match status" value="1"/>
</dbReference>
<dbReference type="Gene3D" id="2.30.40.10">
    <property type="entry name" value="Urease, subunit C, domain 1"/>
    <property type="match status" value="1"/>
</dbReference>
<dbReference type="InterPro" id="IPR051781">
    <property type="entry name" value="Metallo-dep_Hydrolase"/>
</dbReference>